<evidence type="ECO:0000313" key="2">
    <source>
        <dbReference type="RefSeq" id="XP_073903334.1"/>
    </source>
</evidence>
<protein>
    <submittedName>
        <fullName evidence="2">Uncharacterized protein isoform X2</fullName>
    </submittedName>
</protein>
<organism evidence="1 2">
    <name type="scientific">Castor canadensis</name>
    <name type="common">American beaver</name>
    <dbReference type="NCBI Taxonomy" id="51338"/>
    <lineage>
        <taxon>Eukaryota</taxon>
        <taxon>Metazoa</taxon>
        <taxon>Chordata</taxon>
        <taxon>Craniata</taxon>
        <taxon>Vertebrata</taxon>
        <taxon>Euteleostomi</taxon>
        <taxon>Mammalia</taxon>
        <taxon>Eutheria</taxon>
        <taxon>Euarchontoglires</taxon>
        <taxon>Glires</taxon>
        <taxon>Rodentia</taxon>
        <taxon>Castorimorpha</taxon>
        <taxon>Castoridae</taxon>
        <taxon>Castor</taxon>
    </lineage>
</organism>
<evidence type="ECO:0000313" key="1">
    <source>
        <dbReference type="Proteomes" id="UP001732720"/>
    </source>
</evidence>
<dbReference type="RefSeq" id="XP_073903334.1">
    <property type="nucleotide sequence ID" value="XM_074047233.1"/>
</dbReference>
<gene>
    <name evidence="2" type="primary">LOC141413845</name>
</gene>
<accession>A0AC58KEI0</accession>
<name>A0AC58KEI0_CASCN</name>
<keyword evidence="1" id="KW-1185">Reference proteome</keyword>
<reference evidence="2" key="1">
    <citation type="submission" date="2025-08" db="UniProtKB">
        <authorList>
            <consortium name="RefSeq"/>
        </authorList>
    </citation>
    <scope>IDENTIFICATION</scope>
</reference>
<dbReference type="Proteomes" id="UP001732720">
    <property type="component" value="Chromosome 11"/>
</dbReference>
<sequence>MDLQHSKPRLLRACFTEDPLAPRSRGQAAWRLPPIPAQIRWERAPERSLLSNALSCHFLAPILHKRSPDRSEIAEKGKVEIDFLQRMSRRMTGNKHLPWIKMFLAIPSPNDMQGRSFSSVISFDRGQRTDNFSVCFAEAYRCGWKDLRSTQKINILNYIHCLSKLNNCVTQGCFHIRPQFASQT</sequence>
<proteinExistence type="predicted"/>